<reference evidence="2 3" key="1">
    <citation type="submission" date="2016-04" db="EMBL/GenBank/DDBJ databases">
        <title>Complete genome sequence of natural rubber-degrading, novel Gram-negative bacterium, Rhizobacter gummiphilus strain NS21.</title>
        <authorList>
            <person name="Tabata M."/>
            <person name="Kasai D."/>
            <person name="Fukuda M."/>
        </authorList>
    </citation>
    <scope>NUCLEOTIDE SEQUENCE [LARGE SCALE GENOMIC DNA]</scope>
    <source>
        <strain evidence="2 3">NS21</strain>
    </source>
</reference>
<evidence type="ECO:0000259" key="1">
    <source>
        <dbReference type="Pfam" id="PF07589"/>
    </source>
</evidence>
<gene>
    <name evidence="2" type="ORF">A4W93_09535</name>
</gene>
<evidence type="ECO:0000313" key="2">
    <source>
        <dbReference type="EMBL" id="ARN20132.1"/>
    </source>
</evidence>
<name>A0A1W6L7D0_9BURK</name>
<dbReference type="AlphaFoldDB" id="A0A1W6L7D0"/>
<dbReference type="Proteomes" id="UP000193427">
    <property type="component" value="Chromosome"/>
</dbReference>
<dbReference type="InterPro" id="IPR013424">
    <property type="entry name" value="Ice-binding_C"/>
</dbReference>
<keyword evidence="3" id="KW-1185">Reference proteome</keyword>
<dbReference type="RefSeq" id="WP_085750399.1">
    <property type="nucleotide sequence ID" value="NZ_BSPR01000016.1"/>
</dbReference>
<proteinExistence type="predicted"/>
<sequence length="232" mass="23623">MTTLRLNVLAALLLAVAGGASAATYTNVPSGANTGLPFAYFGNAGNPSGDSPAVGEVFSLSAAEVLSSFSFYAIGNVTQSIVLNVAQWNPDTNAKNQAFNFIGTPLLTTATALETYDAAGGFTTLAFDNLSLSLDAGTKYVAYLTSSDPAVTGIQLSRTQTAVDATGFGIGQANLSTVPGNGWQLPFNGSGFLSLQYTAVTTPVPEPESLALLMAGLGVVGAVAKRRKAARA</sequence>
<dbReference type="KEGG" id="rgu:A4W93_09535"/>
<organism evidence="2 3">
    <name type="scientific">Piscinibacter gummiphilus</name>
    <dbReference type="NCBI Taxonomy" id="946333"/>
    <lineage>
        <taxon>Bacteria</taxon>
        <taxon>Pseudomonadati</taxon>
        <taxon>Pseudomonadota</taxon>
        <taxon>Betaproteobacteria</taxon>
        <taxon>Burkholderiales</taxon>
        <taxon>Sphaerotilaceae</taxon>
        <taxon>Piscinibacter</taxon>
    </lineage>
</organism>
<dbReference type="EMBL" id="CP015118">
    <property type="protein sequence ID" value="ARN20132.1"/>
    <property type="molecule type" value="Genomic_DNA"/>
</dbReference>
<dbReference type="NCBIfam" id="TIGR02595">
    <property type="entry name" value="PEP_CTERM"/>
    <property type="match status" value="1"/>
</dbReference>
<accession>A0A1W6L7D0</accession>
<evidence type="ECO:0000313" key="3">
    <source>
        <dbReference type="Proteomes" id="UP000193427"/>
    </source>
</evidence>
<dbReference type="OrthoDB" id="8565857at2"/>
<dbReference type="Pfam" id="PF07589">
    <property type="entry name" value="PEP-CTERM"/>
    <property type="match status" value="1"/>
</dbReference>
<protein>
    <submittedName>
        <fullName evidence="2">PEP-CTERM domain protein</fullName>
    </submittedName>
</protein>
<feature type="domain" description="Ice-binding protein C-terminal" evidence="1">
    <location>
        <begin position="203"/>
        <end position="227"/>
    </location>
</feature>